<dbReference type="FunFam" id="3.90.230.10:FF:000014">
    <property type="entry name" value="Aminopeptidase P family protein"/>
    <property type="match status" value="1"/>
</dbReference>
<evidence type="ECO:0008006" key="10">
    <source>
        <dbReference type="Google" id="ProtNLM"/>
    </source>
</evidence>
<dbReference type="InterPro" id="IPR050659">
    <property type="entry name" value="Peptidase_M24B"/>
</dbReference>
<keyword evidence="3" id="KW-0479">Metal-binding</keyword>
<dbReference type="SUPFAM" id="SSF55920">
    <property type="entry name" value="Creatinase/aminopeptidase"/>
    <property type="match status" value="1"/>
</dbReference>
<comment type="similarity">
    <text evidence="2">Belongs to the peptidase M24B family.</text>
</comment>
<dbReference type="Gene3D" id="3.90.230.10">
    <property type="entry name" value="Creatinase/methionine aminopeptidase superfamily"/>
    <property type="match status" value="1"/>
</dbReference>
<dbReference type="RefSeq" id="WP_053435188.1">
    <property type="nucleotide sequence ID" value="NZ_LGUF01000007.1"/>
</dbReference>
<dbReference type="InterPro" id="IPR000994">
    <property type="entry name" value="Pept_M24"/>
</dbReference>
<feature type="domain" description="Peptidase M24" evidence="6">
    <location>
        <begin position="146"/>
        <end position="347"/>
    </location>
</feature>
<evidence type="ECO:0000313" key="9">
    <source>
        <dbReference type="Proteomes" id="UP000037109"/>
    </source>
</evidence>
<dbReference type="InterPro" id="IPR001714">
    <property type="entry name" value="Pept_M24_MAP"/>
</dbReference>
<dbReference type="CDD" id="cd01092">
    <property type="entry name" value="APP-like"/>
    <property type="match status" value="1"/>
</dbReference>
<comment type="cofactor">
    <cofactor evidence="1">
        <name>Mn(2+)</name>
        <dbReference type="ChEBI" id="CHEBI:29035"/>
    </cofactor>
</comment>
<evidence type="ECO:0000256" key="1">
    <source>
        <dbReference type="ARBA" id="ARBA00001936"/>
    </source>
</evidence>
<dbReference type="InterPro" id="IPR000587">
    <property type="entry name" value="Creatinase_N"/>
</dbReference>
<protein>
    <recommendedName>
        <fullName evidence="10">Metallopeptidase</fullName>
    </recommendedName>
</protein>
<reference evidence="9" key="1">
    <citation type="submission" date="2015-07" db="EMBL/GenBank/DDBJ databases">
        <title>Fjat-10036 dsm4.</title>
        <authorList>
            <person name="Liu B."/>
            <person name="Wang J."/>
            <person name="Zhu Y."/>
            <person name="Liu G."/>
            <person name="Chen Q."/>
            <person name="Chen Z."/>
            <person name="Lan J."/>
            <person name="Che J."/>
            <person name="Ge C."/>
            <person name="Shi H."/>
            <person name="Pan Z."/>
            <person name="Liu X."/>
        </authorList>
    </citation>
    <scope>NUCLEOTIDE SEQUENCE [LARGE SCALE GENOMIC DNA]</scope>
    <source>
        <strain evidence="9">DSM 4</strain>
    </source>
</reference>
<dbReference type="InterPro" id="IPR029149">
    <property type="entry name" value="Creatin/AminoP/Spt16_N"/>
</dbReference>
<dbReference type="PANTHER" id="PTHR46112:SF10">
    <property type="entry name" value="DIPEPTIDASE YKVY-RELATED"/>
    <property type="match status" value="1"/>
</dbReference>
<dbReference type="GO" id="GO:0004177">
    <property type="term" value="F:aminopeptidase activity"/>
    <property type="evidence" value="ECO:0007669"/>
    <property type="project" value="UniProtKB-ARBA"/>
</dbReference>
<evidence type="ECO:0000259" key="6">
    <source>
        <dbReference type="Pfam" id="PF00557"/>
    </source>
</evidence>
<dbReference type="Proteomes" id="UP000037109">
    <property type="component" value="Unassembled WGS sequence"/>
</dbReference>
<dbReference type="AlphaFoldDB" id="A0A0M0GDA1"/>
<dbReference type="InterPro" id="IPR001131">
    <property type="entry name" value="Peptidase_M24B_aminopep-P_CS"/>
</dbReference>
<dbReference type="OrthoDB" id="9806388at2"/>
<accession>A0A0M0GDA1</accession>
<sequence>MNEKIAALEKFLKLRNWKGGLITSRQNIFYLTGFDYEPHERFVGIFVFPGRSPLIVLPEMELKMLLEAGWRYEYICYKDSDNVWRMITEHLKENISMITEFAVEETFISLKYVRMLQQILPNIQLQNLDEALSEMRIRKSPEEIKKLRIAAQYADNAIQTGIDALYEGVSELEVLGEIEYKLKKAGLRDMSFSTMVLFGSNSSNPHGVPGENKLQPGDTVIFDLGVKYQGYCSDITRTFVFKELRDEVKEIYDLVLKANMAALQECKAGNKMRKIDEAARKVISDGGFAEYFPHRIGHGLGIEVHEEPSLHAENEDFLREGMVLTVEPGIYIPGVGGVRIEDDVVIGEEGIEILTKFQKSMQIVKSKFVLKE</sequence>
<keyword evidence="9" id="KW-1185">Reference proteome</keyword>
<dbReference type="Pfam" id="PF01321">
    <property type="entry name" value="Creatinase_N"/>
    <property type="match status" value="1"/>
</dbReference>
<name>A0A0M0GDA1_SPOGL</name>
<dbReference type="GO" id="GO:0008235">
    <property type="term" value="F:metalloexopeptidase activity"/>
    <property type="evidence" value="ECO:0007669"/>
    <property type="project" value="UniProtKB-ARBA"/>
</dbReference>
<feature type="domain" description="Creatinase N-terminal" evidence="7">
    <location>
        <begin position="5"/>
        <end position="137"/>
    </location>
</feature>
<evidence type="ECO:0000256" key="4">
    <source>
        <dbReference type="ARBA" id="ARBA00022801"/>
    </source>
</evidence>
<dbReference type="PANTHER" id="PTHR46112">
    <property type="entry name" value="AMINOPEPTIDASE"/>
    <property type="match status" value="1"/>
</dbReference>
<keyword evidence="5" id="KW-0464">Manganese</keyword>
<dbReference type="PRINTS" id="PR00599">
    <property type="entry name" value="MAPEPTIDASE"/>
</dbReference>
<evidence type="ECO:0000259" key="7">
    <source>
        <dbReference type="Pfam" id="PF01321"/>
    </source>
</evidence>
<dbReference type="PATRIC" id="fig|1459.3.peg.3032"/>
<dbReference type="SUPFAM" id="SSF53092">
    <property type="entry name" value="Creatinase/prolidase N-terminal domain"/>
    <property type="match status" value="1"/>
</dbReference>
<gene>
    <name evidence="8" type="ORF">AF332_14025</name>
</gene>
<evidence type="ECO:0000256" key="5">
    <source>
        <dbReference type="ARBA" id="ARBA00023211"/>
    </source>
</evidence>
<dbReference type="EMBL" id="LGUF01000007">
    <property type="protein sequence ID" value="KON87834.1"/>
    <property type="molecule type" value="Genomic_DNA"/>
</dbReference>
<keyword evidence="4" id="KW-0378">Hydrolase</keyword>
<proteinExistence type="inferred from homology"/>
<evidence type="ECO:0000313" key="8">
    <source>
        <dbReference type="EMBL" id="KON87834.1"/>
    </source>
</evidence>
<organism evidence="8 9">
    <name type="scientific">Sporosarcina globispora</name>
    <name type="common">Bacillus globisporus</name>
    <dbReference type="NCBI Taxonomy" id="1459"/>
    <lineage>
        <taxon>Bacteria</taxon>
        <taxon>Bacillati</taxon>
        <taxon>Bacillota</taxon>
        <taxon>Bacilli</taxon>
        <taxon>Bacillales</taxon>
        <taxon>Caryophanaceae</taxon>
        <taxon>Sporosarcina</taxon>
    </lineage>
</organism>
<dbReference type="STRING" id="1459.AF332_14025"/>
<dbReference type="Gene3D" id="3.40.350.10">
    <property type="entry name" value="Creatinase/prolidase N-terminal domain"/>
    <property type="match status" value="1"/>
</dbReference>
<comment type="caution">
    <text evidence="8">The sequence shown here is derived from an EMBL/GenBank/DDBJ whole genome shotgun (WGS) entry which is preliminary data.</text>
</comment>
<dbReference type="PROSITE" id="PS00491">
    <property type="entry name" value="PROLINE_PEPTIDASE"/>
    <property type="match status" value="1"/>
</dbReference>
<dbReference type="GO" id="GO:0046872">
    <property type="term" value="F:metal ion binding"/>
    <property type="evidence" value="ECO:0007669"/>
    <property type="project" value="UniProtKB-KW"/>
</dbReference>
<dbReference type="InterPro" id="IPR036005">
    <property type="entry name" value="Creatinase/aminopeptidase-like"/>
</dbReference>
<evidence type="ECO:0000256" key="2">
    <source>
        <dbReference type="ARBA" id="ARBA00008766"/>
    </source>
</evidence>
<evidence type="ECO:0000256" key="3">
    <source>
        <dbReference type="ARBA" id="ARBA00022723"/>
    </source>
</evidence>
<dbReference type="Pfam" id="PF00557">
    <property type="entry name" value="Peptidase_M24"/>
    <property type="match status" value="1"/>
</dbReference>